<dbReference type="SUPFAM" id="SSF88946">
    <property type="entry name" value="Sigma2 domain of RNA polymerase sigma factors"/>
    <property type="match status" value="1"/>
</dbReference>
<evidence type="ECO:0000259" key="7">
    <source>
        <dbReference type="Pfam" id="PF04545"/>
    </source>
</evidence>
<accession>A0A6N3BGZ8</accession>
<keyword evidence="4" id="KW-0238">DNA-binding</keyword>
<dbReference type="NCBIfam" id="TIGR02937">
    <property type="entry name" value="sigma70-ECF"/>
    <property type="match status" value="1"/>
</dbReference>
<evidence type="ECO:0000259" key="6">
    <source>
        <dbReference type="Pfam" id="PF04542"/>
    </source>
</evidence>
<dbReference type="InterPro" id="IPR007630">
    <property type="entry name" value="RNA_pol_sigma70_r4"/>
</dbReference>
<evidence type="ECO:0000256" key="3">
    <source>
        <dbReference type="ARBA" id="ARBA00023082"/>
    </source>
</evidence>
<comment type="similarity">
    <text evidence="1">Belongs to the sigma-70 factor family. ECF subfamily.</text>
</comment>
<dbReference type="InterPro" id="IPR013324">
    <property type="entry name" value="RNA_pol_sigma_r3/r4-like"/>
</dbReference>
<reference evidence="8" key="1">
    <citation type="submission" date="2019-11" db="EMBL/GenBank/DDBJ databases">
        <authorList>
            <person name="Feng L."/>
        </authorList>
    </citation>
    <scope>NUCLEOTIDE SEQUENCE</scope>
    <source>
        <strain evidence="8">PclaraLFYP37</strain>
    </source>
</reference>
<protein>
    <submittedName>
        <fullName evidence="8">ECF RNA polymerase sigma factor SigW</fullName>
    </submittedName>
</protein>
<dbReference type="PANTHER" id="PTHR43133">
    <property type="entry name" value="RNA POLYMERASE ECF-TYPE SIGMA FACTO"/>
    <property type="match status" value="1"/>
</dbReference>
<organism evidence="8">
    <name type="scientific">Paraprevotella clara</name>
    <dbReference type="NCBI Taxonomy" id="454154"/>
    <lineage>
        <taxon>Bacteria</taxon>
        <taxon>Pseudomonadati</taxon>
        <taxon>Bacteroidota</taxon>
        <taxon>Bacteroidia</taxon>
        <taxon>Bacteroidales</taxon>
        <taxon>Prevotellaceae</taxon>
        <taxon>Paraprevotella</taxon>
    </lineage>
</organism>
<evidence type="ECO:0000256" key="2">
    <source>
        <dbReference type="ARBA" id="ARBA00023015"/>
    </source>
</evidence>
<dbReference type="PANTHER" id="PTHR43133:SF8">
    <property type="entry name" value="RNA POLYMERASE SIGMA FACTOR HI_1459-RELATED"/>
    <property type="match status" value="1"/>
</dbReference>
<keyword evidence="2" id="KW-0805">Transcription regulation</keyword>
<name>A0A6N3BGZ8_9BACT</name>
<dbReference type="InterPro" id="IPR007627">
    <property type="entry name" value="RNA_pol_sigma70_r2"/>
</dbReference>
<dbReference type="Gene3D" id="1.10.10.10">
    <property type="entry name" value="Winged helix-like DNA-binding domain superfamily/Winged helix DNA-binding domain"/>
    <property type="match status" value="1"/>
</dbReference>
<keyword evidence="5" id="KW-0804">Transcription</keyword>
<sequence length="172" mass="19912">MKQTLNSHPEEEPNREIAALMESERPHLLRYACYRLGNADDAEDAVQDIFLQLHTKRQDAGGQPLADLRSYLYRSLSNFCTDRLRRRQVREFVPIEQVSHICEEQVENFEREFRLISTLLAGIPEEQAEVIRLRIHGNNSFSDIAAILDIPVTTAKSRFQYGIEKIRKGIKS</sequence>
<feature type="domain" description="RNA polymerase sigma-70 region 4" evidence="7">
    <location>
        <begin position="119"/>
        <end position="168"/>
    </location>
</feature>
<gene>
    <name evidence="8" type="primary">sigW_3</name>
    <name evidence="8" type="ORF">PCLFYP37_01730</name>
</gene>
<dbReference type="Pfam" id="PF04545">
    <property type="entry name" value="Sigma70_r4"/>
    <property type="match status" value="1"/>
</dbReference>
<dbReference type="SUPFAM" id="SSF88659">
    <property type="entry name" value="Sigma3 and sigma4 domains of RNA polymerase sigma factors"/>
    <property type="match status" value="1"/>
</dbReference>
<dbReference type="InterPro" id="IPR039425">
    <property type="entry name" value="RNA_pol_sigma-70-like"/>
</dbReference>
<dbReference type="GO" id="GO:0016987">
    <property type="term" value="F:sigma factor activity"/>
    <property type="evidence" value="ECO:0007669"/>
    <property type="project" value="UniProtKB-KW"/>
</dbReference>
<dbReference type="InterPro" id="IPR013325">
    <property type="entry name" value="RNA_pol_sigma_r2"/>
</dbReference>
<dbReference type="GO" id="GO:0006352">
    <property type="term" value="P:DNA-templated transcription initiation"/>
    <property type="evidence" value="ECO:0007669"/>
    <property type="project" value="InterPro"/>
</dbReference>
<proteinExistence type="inferred from homology"/>
<dbReference type="Gene3D" id="1.10.1740.10">
    <property type="match status" value="1"/>
</dbReference>
<evidence type="ECO:0000256" key="1">
    <source>
        <dbReference type="ARBA" id="ARBA00010641"/>
    </source>
</evidence>
<dbReference type="AlphaFoldDB" id="A0A6N3BGZ8"/>
<feature type="domain" description="RNA polymerase sigma-70 region 2" evidence="6">
    <location>
        <begin position="20"/>
        <end position="88"/>
    </location>
</feature>
<dbReference type="GO" id="GO:0003677">
    <property type="term" value="F:DNA binding"/>
    <property type="evidence" value="ECO:0007669"/>
    <property type="project" value="UniProtKB-KW"/>
</dbReference>
<dbReference type="RefSeq" id="WP_021980232.1">
    <property type="nucleotide sequence ID" value="NZ_CACRUT010000011.1"/>
</dbReference>
<dbReference type="Pfam" id="PF04542">
    <property type="entry name" value="Sigma70_r2"/>
    <property type="match status" value="1"/>
</dbReference>
<evidence type="ECO:0000313" key="8">
    <source>
        <dbReference type="EMBL" id="VYU01888.1"/>
    </source>
</evidence>
<evidence type="ECO:0000256" key="4">
    <source>
        <dbReference type="ARBA" id="ARBA00023125"/>
    </source>
</evidence>
<evidence type="ECO:0000256" key="5">
    <source>
        <dbReference type="ARBA" id="ARBA00023163"/>
    </source>
</evidence>
<dbReference type="EMBL" id="CACRUT010000011">
    <property type="protein sequence ID" value="VYU01888.1"/>
    <property type="molecule type" value="Genomic_DNA"/>
</dbReference>
<keyword evidence="3" id="KW-0731">Sigma factor</keyword>
<dbReference type="InterPro" id="IPR014284">
    <property type="entry name" value="RNA_pol_sigma-70_dom"/>
</dbReference>
<dbReference type="InterPro" id="IPR036388">
    <property type="entry name" value="WH-like_DNA-bd_sf"/>
</dbReference>